<comment type="caution">
    <text evidence="2">The sequence shown here is derived from an EMBL/GenBank/DDBJ whole genome shotgun (WGS) entry which is preliminary data.</text>
</comment>
<name>X0S3X5_9ZZZZ</name>
<evidence type="ECO:0000313" key="2">
    <source>
        <dbReference type="EMBL" id="GAF75778.1"/>
    </source>
</evidence>
<organism evidence="2">
    <name type="scientific">marine sediment metagenome</name>
    <dbReference type="NCBI Taxonomy" id="412755"/>
    <lineage>
        <taxon>unclassified sequences</taxon>
        <taxon>metagenomes</taxon>
        <taxon>ecological metagenomes</taxon>
    </lineage>
</organism>
<gene>
    <name evidence="2" type="ORF">S01H1_17887</name>
</gene>
<accession>X0S3X5</accession>
<protein>
    <submittedName>
        <fullName evidence="2">Uncharacterized protein</fullName>
    </submittedName>
</protein>
<dbReference type="EMBL" id="BARS01009515">
    <property type="protein sequence ID" value="GAF75778.1"/>
    <property type="molecule type" value="Genomic_DNA"/>
</dbReference>
<feature type="non-terminal residue" evidence="2">
    <location>
        <position position="44"/>
    </location>
</feature>
<proteinExistence type="predicted"/>
<dbReference type="AlphaFoldDB" id="X0S3X5"/>
<feature type="region of interest" description="Disordered" evidence="1">
    <location>
        <begin position="15"/>
        <end position="44"/>
    </location>
</feature>
<reference evidence="2" key="1">
    <citation type="journal article" date="2014" name="Front. Microbiol.">
        <title>High frequency of phylogenetically diverse reductive dehalogenase-homologous genes in deep subseafloor sedimentary metagenomes.</title>
        <authorList>
            <person name="Kawai M."/>
            <person name="Futagami T."/>
            <person name="Toyoda A."/>
            <person name="Takaki Y."/>
            <person name="Nishi S."/>
            <person name="Hori S."/>
            <person name="Arai W."/>
            <person name="Tsubouchi T."/>
            <person name="Morono Y."/>
            <person name="Uchiyama I."/>
            <person name="Ito T."/>
            <person name="Fujiyama A."/>
            <person name="Inagaki F."/>
            <person name="Takami H."/>
        </authorList>
    </citation>
    <scope>NUCLEOTIDE SEQUENCE</scope>
    <source>
        <strain evidence="2">Expedition CK06-06</strain>
    </source>
</reference>
<sequence>MAWSVSFFVTLTTLPGAENGEKPGGGEAARLFGAGPAEASFETS</sequence>
<evidence type="ECO:0000256" key="1">
    <source>
        <dbReference type="SAM" id="MobiDB-lite"/>
    </source>
</evidence>